<dbReference type="GO" id="GO:0016787">
    <property type="term" value="F:hydrolase activity"/>
    <property type="evidence" value="ECO:0007669"/>
    <property type="project" value="UniProtKB-KW"/>
</dbReference>
<evidence type="ECO:0000256" key="1">
    <source>
        <dbReference type="ARBA" id="ARBA00010211"/>
    </source>
</evidence>
<comment type="similarity">
    <text evidence="1">Belongs to the FAH family.</text>
</comment>
<dbReference type="InterPro" id="IPR051121">
    <property type="entry name" value="FAH"/>
</dbReference>
<comment type="caution">
    <text evidence="4">The sequence shown here is derived from an EMBL/GenBank/DDBJ whole genome shotgun (WGS) entry which is preliminary data.</text>
</comment>
<evidence type="ECO:0000256" key="2">
    <source>
        <dbReference type="ARBA" id="ARBA00022723"/>
    </source>
</evidence>
<proteinExistence type="inferred from homology"/>
<keyword evidence="2" id="KW-0479">Metal-binding</keyword>
<evidence type="ECO:0000259" key="3">
    <source>
        <dbReference type="Pfam" id="PF01557"/>
    </source>
</evidence>
<name>A0A132PUK6_9MYCO</name>
<evidence type="ECO:0000313" key="5">
    <source>
        <dbReference type="Proteomes" id="UP000070612"/>
    </source>
</evidence>
<feature type="domain" description="Fumarylacetoacetase-like C-terminal" evidence="3">
    <location>
        <begin position="77"/>
        <end position="280"/>
    </location>
</feature>
<organism evidence="4 5">
    <name type="scientific">Mycolicibacterium wolinskyi</name>
    <dbReference type="NCBI Taxonomy" id="59750"/>
    <lineage>
        <taxon>Bacteria</taxon>
        <taxon>Bacillati</taxon>
        <taxon>Actinomycetota</taxon>
        <taxon>Actinomycetes</taxon>
        <taxon>Mycobacteriales</taxon>
        <taxon>Mycobacteriaceae</taxon>
        <taxon>Mycolicibacterium</taxon>
    </lineage>
</organism>
<dbReference type="FunFam" id="3.90.850.10:FF:000002">
    <property type="entry name" value="2-hydroxyhepta-2,4-diene-1,7-dioate isomerase"/>
    <property type="match status" value="1"/>
</dbReference>
<dbReference type="Pfam" id="PF01557">
    <property type="entry name" value="FAA_hydrolase"/>
    <property type="match status" value="1"/>
</dbReference>
<evidence type="ECO:0000313" key="4">
    <source>
        <dbReference type="EMBL" id="KWX25954.1"/>
    </source>
</evidence>
<dbReference type="InterPro" id="IPR011234">
    <property type="entry name" value="Fumarylacetoacetase-like_C"/>
</dbReference>
<keyword evidence="5" id="KW-1185">Reference proteome</keyword>
<dbReference type="PATRIC" id="fig|59750.3.peg.280"/>
<dbReference type="InterPro" id="IPR036663">
    <property type="entry name" value="Fumarylacetoacetase_C_sf"/>
</dbReference>
<dbReference type="Proteomes" id="UP000070612">
    <property type="component" value="Unassembled WGS sequence"/>
</dbReference>
<dbReference type="GO" id="GO:0016853">
    <property type="term" value="F:isomerase activity"/>
    <property type="evidence" value="ECO:0007669"/>
    <property type="project" value="UniProtKB-ARBA"/>
</dbReference>
<dbReference type="PANTHER" id="PTHR42796:SF4">
    <property type="entry name" value="FUMARYLACETOACETATE HYDROLASE DOMAIN-CONTAINING PROTEIN 2A"/>
    <property type="match status" value="1"/>
</dbReference>
<dbReference type="GO" id="GO:0019752">
    <property type="term" value="P:carboxylic acid metabolic process"/>
    <property type="evidence" value="ECO:0007669"/>
    <property type="project" value="UniProtKB-ARBA"/>
</dbReference>
<dbReference type="RefSeq" id="WP_067842732.1">
    <property type="nucleotide sequence ID" value="NZ_LGTW01000001.1"/>
</dbReference>
<gene>
    <name evidence="4" type="ORF">AFM11_01365</name>
</gene>
<dbReference type="GO" id="GO:0046872">
    <property type="term" value="F:metal ion binding"/>
    <property type="evidence" value="ECO:0007669"/>
    <property type="project" value="UniProtKB-KW"/>
</dbReference>
<protein>
    <submittedName>
        <fullName evidence="4">Fumarylacetoacetate hydrolase</fullName>
    </submittedName>
</protein>
<dbReference type="PANTHER" id="PTHR42796">
    <property type="entry name" value="FUMARYLACETOACETATE HYDROLASE DOMAIN-CONTAINING PROTEIN 2A-RELATED"/>
    <property type="match status" value="1"/>
</dbReference>
<sequence>MRVMNLGGRLHVSVGAGAVDVAAASNGLFAADPQAVYDRWDEFANWYQENRVALEGEAVVPVDPSSLGSPAPTPRQVFAVGLNYSEHASESGFTPPVQPVIFTKFVSSISGPVTTVPLPAGSVDWEVELVVVIGRGGRNIPVENAWSHVAGLSVGQDLSERQRQHSGPAPQFSLAKSHHGFSPIGPELVSVDEIPDPDNLEIGATINGETVQRGSTSQLIFPVPVLLAQLSEIVELYPGDVIFTGTPSGVGAGRKPPRYLTPGDVLCSYVQGIGELQQTFVAAHDGAGQPAMAAGQAV</sequence>
<accession>A0A132PUK6</accession>
<reference evidence="4 5" key="1">
    <citation type="submission" date="2015-07" db="EMBL/GenBank/DDBJ databases">
        <title>A draft genome sequence of Mycobacterium wolinskyi.</title>
        <authorList>
            <person name="de Man T.J."/>
            <person name="Perry K.A."/>
            <person name="Coulliette A.D."/>
            <person name="Jensen B."/>
            <person name="Toney N.C."/>
            <person name="Limbago B.M."/>
            <person name="Noble-Wang J."/>
        </authorList>
    </citation>
    <scope>NUCLEOTIDE SEQUENCE [LARGE SCALE GENOMIC DNA]</scope>
    <source>
        <strain evidence="4 5">CDC_01</strain>
    </source>
</reference>
<dbReference type="AlphaFoldDB" id="A0A132PUK6"/>
<keyword evidence="4" id="KW-0378">Hydrolase</keyword>
<dbReference type="SUPFAM" id="SSF56529">
    <property type="entry name" value="FAH"/>
    <property type="match status" value="1"/>
</dbReference>
<dbReference type="Gene3D" id="3.90.850.10">
    <property type="entry name" value="Fumarylacetoacetase-like, C-terminal domain"/>
    <property type="match status" value="1"/>
</dbReference>
<dbReference type="EMBL" id="LGTW01000001">
    <property type="protein sequence ID" value="KWX25954.1"/>
    <property type="molecule type" value="Genomic_DNA"/>
</dbReference>